<reference evidence="3 4" key="1">
    <citation type="submission" date="2022-08" db="EMBL/GenBank/DDBJ databases">
        <title>Algoriphagus sp. CAU 1643 isolated from mud.</title>
        <authorList>
            <person name="Kim W."/>
        </authorList>
    </citation>
    <scope>NUCLEOTIDE SEQUENCE [LARGE SCALE GENOMIC DNA]</scope>
    <source>
        <strain evidence="3 4">CAU 1643</strain>
    </source>
</reference>
<feature type="domain" description="Peptidase M61 N-terminal" evidence="2">
    <location>
        <begin position="3"/>
        <end position="164"/>
    </location>
</feature>
<evidence type="ECO:0000259" key="2">
    <source>
        <dbReference type="Pfam" id="PF17899"/>
    </source>
</evidence>
<sequence length="543" mass="63161">MFQYQISCKNPASQYLQIQIKIPVSYPGKVKLQLPIWRAGRYFPSNYAQFVRNFSVRFENESVPFFKKNKSLWVIEVEKSGIYKVHYEFFAGTMDAGSAWVDDQQVYLNLVNCCMEISGTRIYPYEFQFKLPYPIRVCTLPERMDRTYSVRNFQEVADSTILACKEITHWKFSVEEYTFHCWIHGAIHFEKQEFLDALKKIAISQIKDFGVFPENEYHFIFQLLSYQHYHGVEHRRGTVITYGPAEKLQQKKHFIELLGVSSHELYHAWNVCRIRPKDLLPYDFSSENYTTAGWILEGITSYMGDLYLLKSGVISTQDYAKKIQSTIQRVSEDFGWRNSSILESSFDTWVDGYHASAPDRKQNIYANGALIALGIDLMLLANGSSLAAVMQKAWIRFGKNNRGYQEHTFWNLVAQELPTISEERDFYTTYIAGKNSIIPYLIEKLPSLGLNLEEKFEDDFLRNTLGVIVKDSEIKKIHPDSFAYQVLILGDKVKSVNKDGSLEIHRLNGENHHFKIKKSEKRFFPTYHIHASKATALREVWLG</sequence>
<dbReference type="InterPro" id="IPR007963">
    <property type="entry name" value="Peptidase_M61_catalytic"/>
</dbReference>
<comment type="caution">
    <text evidence="3">The sequence shown here is derived from an EMBL/GenBank/DDBJ whole genome shotgun (WGS) entry which is preliminary data.</text>
</comment>
<dbReference type="Gene3D" id="2.60.40.3650">
    <property type="match status" value="1"/>
</dbReference>
<organism evidence="3 4">
    <name type="scientific">Algoriphagus limi</name>
    <dbReference type="NCBI Taxonomy" id="2975273"/>
    <lineage>
        <taxon>Bacteria</taxon>
        <taxon>Pseudomonadati</taxon>
        <taxon>Bacteroidota</taxon>
        <taxon>Cytophagia</taxon>
        <taxon>Cytophagales</taxon>
        <taxon>Cyclobacteriaceae</taxon>
        <taxon>Algoriphagus</taxon>
    </lineage>
</organism>
<evidence type="ECO:0000259" key="1">
    <source>
        <dbReference type="Pfam" id="PF05299"/>
    </source>
</evidence>
<evidence type="ECO:0000313" key="3">
    <source>
        <dbReference type="EMBL" id="MCS5491991.1"/>
    </source>
</evidence>
<dbReference type="InterPro" id="IPR024191">
    <property type="entry name" value="Peptidase_M61"/>
</dbReference>
<dbReference type="RefSeq" id="WP_259415599.1">
    <property type="nucleotide sequence ID" value="NZ_JANWGH010000004.1"/>
</dbReference>
<dbReference type="Proteomes" id="UP001206788">
    <property type="component" value="Unassembled WGS sequence"/>
</dbReference>
<accession>A0ABT2GC75</accession>
<gene>
    <name evidence="3" type="ORF">NY014_16280</name>
</gene>
<evidence type="ECO:0000313" key="4">
    <source>
        <dbReference type="Proteomes" id="UP001206788"/>
    </source>
</evidence>
<feature type="domain" description="Peptidase M61 catalytic" evidence="1">
    <location>
        <begin position="257"/>
        <end position="371"/>
    </location>
</feature>
<protein>
    <submittedName>
        <fullName evidence="3">M61 family peptidase</fullName>
    </submittedName>
</protein>
<dbReference type="PIRSF" id="PIRSF016493">
    <property type="entry name" value="Glycyl_aminpptds"/>
    <property type="match status" value="1"/>
</dbReference>
<dbReference type="Pfam" id="PF05299">
    <property type="entry name" value="Peptidase_M61"/>
    <property type="match status" value="1"/>
</dbReference>
<dbReference type="EMBL" id="JANWGH010000004">
    <property type="protein sequence ID" value="MCS5491991.1"/>
    <property type="molecule type" value="Genomic_DNA"/>
</dbReference>
<dbReference type="InterPro" id="IPR040756">
    <property type="entry name" value="Peptidase_M61_N"/>
</dbReference>
<dbReference type="Gene3D" id="1.10.390.10">
    <property type="entry name" value="Neutral Protease Domain 2"/>
    <property type="match status" value="1"/>
</dbReference>
<proteinExistence type="predicted"/>
<dbReference type="InterPro" id="IPR027268">
    <property type="entry name" value="Peptidase_M4/M1_CTD_sf"/>
</dbReference>
<name>A0ABT2GC75_9BACT</name>
<keyword evidence="4" id="KW-1185">Reference proteome</keyword>
<dbReference type="Pfam" id="PF17899">
    <property type="entry name" value="Peptidase_M61_N"/>
    <property type="match status" value="1"/>
</dbReference>